<dbReference type="Gene3D" id="1.10.4020.10">
    <property type="entry name" value="DNA breaking-rejoining enzymes"/>
    <property type="match status" value="1"/>
</dbReference>
<dbReference type="InParanoid" id="A0A3Q3LAW0"/>
<name>A0A3Q3LAW0_9LABR</name>
<reference evidence="2" key="2">
    <citation type="submission" date="2025-09" db="UniProtKB">
        <authorList>
            <consortium name="Ensembl"/>
        </authorList>
    </citation>
    <scope>IDENTIFICATION</scope>
</reference>
<dbReference type="InterPro" id="IPR038269">
    <property type="entry name" value="SCAN_sf"/>
</dbReference>
<accession>A0A3Q3LAW0</accession>
<dbReference type="SUPFAM" id="SSF47353">
    <property type="entry name" value="Retrovirus capsid dimerization domain-like"/>
    <property type="match status" value="1"/>
</dbReference>
<dbReference type="Ensembl" id="ENSLBET00000006416.1">
    <property type="protein sequence ID" value="ENSLBEP00000006115.1"/>
    <property type="gene ID" value="ENSLBEG00000004698.1"/>
</dbReference>
<proteinExistence type="predicted"/>
<dbReference type="Pfam" id="PF02023">
    <property type="entry name" value="SCAN"/>
    <property type="match status" value="1"/>
</dbReference>
<evidence type="ECO:0000313" key="3">
    <source>
        <dbReference type="Proteomes" id="UP000261660"/>
    </source>
</evidence>
<feature type="domain" description="SCAN box" evidence="1">
    <location>
        <begin position="67"/>
        <end position="102"/>
    </location>
</feature>
<dbReference type="STRING" id="56723.ENSLBEP00000006115"/>
<reference evidence="2" key="1">
    <citation type="submission" date="2025-08" db="UniProtKB">
        <authorList>
            <consortium name="Ensembl"/>
        </authorList>
    </citation>
    <scope>IDENTIFICATION</scope>
</reference>
<protein>
    <recommendedName>
        <fullName evidence="1">SCAN box domain-containing protein</fullName>
    </recommendedName>
</protein>
<dbReference type="AlphaFoldDB" id="A0A3Q3LAW0"/>
<evidence type="ECO:0000259" key="1">
    <source>
        <dbReference type="PROSITE" id="PS50804"/>
    </source>
</evidence>
<evidence type="ECO:0000313" key="2">
    <source>
        <dbReference type="Ensembl" id="ENSLBEP00000006115.1"/>
    </source>
</evidence>
<dbReference type="GeneTree" id="ENSGT01120000272011"/>
<dbReference type="InterPro" id="IPR003309">
    <property type="entry name" value="SCAN_dom"/>
</dbReference>
<keyword evidence="3" id="KW-1185">Reference proteome</keyword>
<dbReference type="PROSITE" id="PS50804">
    <property type="entry name" value="SCAN_BOX"/>
    <property type="match status" value="1"/>
</dbReference>
<dbReference type="PANTHER" id="PTHR46888:SF1">
    <property type="entry name" value="RIBONUCLEASE H"/>
    <property type="match status" value="1"/>
</dbReference>
<dbReference type="PANTHER" id="PTHR46888">
    <property type="entry name" value="ZINC KNUCKLE DOMAINCONTAINING PROTEIN-RELATED"/>
    <property type="match status" value="1"/>
</dbReference>
<dbReference type="Proteomes" id="UP000261660">
    <property type="component" value="Unplaced"/>
</dbReference>
<organism evidence="2 3">
    <name type="scientific">Labrus bergylta</name>
    <name type="common">ballan wrasse</name>
    <dbReference type="NCBI Taxonomy" id="56723"/>
    <lineage>
        <taxon>Eukaryota</taxon>
        <taxon>Metazoa</taxon>
        <taxon>Chordata</taxon>
        <taxon>Craniata</taxon>
        <taxon>Vertebrata</taxon>
        <taxon>Euteleostomi</taxon>
        <taxon>Actinopterygii</taxon>
        <taxon>Neopterygii</taxon>
        <taxon>Teleostei</taxon>
        <taxon>Neoteleostei</taxon>
        <taxon>Acanthomorphata</taxon>
        <taxon>Eupercaria</taxon>
        <taxon>Labriformes</taxon>
        <taxon>Labridae</taxon>
        <taxon>Labrus</taxon>
    </lineage>
</organism>
<sequence>MGKARSAYVAMAVNDSMDYDKVKEAILAKSEINEEMYRQRFRDPETHPGETPRELYHPQKTMGEAGEVLILEQFLHTLSPEVRMWVMEHNPENGQRAVQLVEPVSLYIQNIKIFIFVSYFHIIPLHD</sequence>